<keyword evidence="6" id="KW-0645">Protease</keyword>
<dbReference type="SUPFAM" id="SSF69189">
    <property type="entry name" value="Penicillin-binding protein associated domain"/>
    <property type="match status" value="1"/>
</dbReference>
<dbReference type="PANTHER" id="PTHR21581">
    <property type="entry name" value="D-ALANYL-D-ALANINE CARBOXYPEPTIDASE"/>
    <property type="match status" value="1"/>
</dbReference>
<comment type="caution">
    <text evidence="17">The sequence shown here is derived from an EMBL/GenBank/DDBJ whole genome shotgun (WGS) entry which is preliminary data.</text>
</comment>
<evidence type="ECO:0000256" key="15">
    <source>
        <dbReference type="SAM" id="SignalP"/>
    </source>
</evidence>
<dbReference type="Proteomes" id="UP000658131">
    <property type="component" value="Unassembled WGS sequence"/>
</dbReference>
<dbReference type="Pfam" id="PF07943">
    <property type="entry name" value="PBP5_C"/>
    <property type="match status" value="1"/>
</dbReference>
<dbReference type="SUPFAM" id="SSF56601">
    <property type="entry name" value="beta-lactamase/transpeptidase-like"/>
    <property type="match status" value="1"/>
</dbReference>
<evidence type="ECO:0000256" key="14">
    <source>
        <dbReference type="SAM" id="Phobius"/>
    </source>
</evidence>
<comment type="function">
    <text evidence="1">Removes C-terminal D-alanyl residues from sugar-peptide cell wall precursors.</text>
</comment>
<evidence type="ECO:0000313" key="18">
    <source>
        <dbReference type="Proteomes" id="UP000658131"/>
    </source>
</evidence>
<evidence type="ECO:0000256" key="5">
    <source>
        <dbReference type="ARBA" id="ARBA00022645"/>
    </source>
</evidence>
<comment type="catalytic activity">
    <reaction evidence="12">
        <text>Preferential cleavage: (Ac)2-L-Lys-D-Ala-|-D-Ala. Also transpeptidation of peptidyl-alanyl moieties that are N-acyl substituents of D-alanine.</text>
        <dbReference type="EC" id="3.4.16.4"/>
    </reaction>
</comment>
<keyword evidence="14" id="KW-1133">Transmembrane helix</keyword>
<keyword evidence="10" id="KW-0573">Peptidoglycan synthesis</keyword>
<dbReference type="InterPro" id="IPR015956">
    <property type="entry name" value="Peniciliin-bd_prot_C_sf"/>
</dbReference>
<keyword evidence="7 15" id="KW-0732">Signal</keyword>
<keyword evidence="14" id="KW-0472">Membrane</keyword>
<evidence type="ECO:0000259" key="16">
    <source>
        <dbReference type="SMART" id="SM00936"/>
    </source>
</evidence>
<organism evidence="17 18">
    <name type="scientific">Yanshouia hominis</name>
    <dbReference type="NCBI Taxonomy" id="2763673"/>
    <lineage>
        <taxon>Bacteria</taxon>
        <taxon>Bacillati</taxon>
        <taxon>Bacillota</taxon>
        <taxon>Clostridia</taxon>
        <taxon>Eubacteriales</taxon>
        <taxon>Oscillospiraceae</taxon>
        <taxon>Yanshouia</taxon>
    </lineage>
</organism>
<comment type="similarity">
    <text evidence="3 13">Belongs to the peptidase S11 family.</text>
</comment>
<dbReference type="RefSeq" id="WP_262399928.1">
    <property type="nucleotide sequence ID" value="NZ_JACRTB010000011.1"/>
</dbReference>
<accession>A0ABR7NJ17</accession>
<dbReference type="InterPro" id="IPR037167">
    <property type="entry name" value="Peptidase_S11_C_sf"/>
</dbReference>
<evidence type="ECO:0000256" key="10">
    <source>
        <dbReference type="ARBA" id="ARBA00022984"/>
    </source>
</evidence>
<keyword evidence="14" id="KW-0812">Transmembrane</keyword>
<sequence length="443" mass="49346">MKKFFLFLFVLVFCTSTIGGSCLAASYTPNFDLAAEAVYLINLDSDMVICEQNADKPVEPSSLAQLMTVVLALEKVENPESAMASMRGYIQDEMYRQNVSLGGIRLAGLYKDEEISIQKLMYAVMIRDANEAAMMIADYVGDGSVPYFVEMMNERAQELGMSGTKFTSPHGLPDPESHTTARDMALLARHALSLPGFEALMTATTYDGGPTNINEHLNWNTTNRLMVSSSPYYNSAVSGIKTGYHHTLGSYAVTLARRNGYSYLAVLMASRGADTQSDNDAFSAFDETNRLYNWAFSTFRVKTLLEKGKSFGEVPLRLAWGKDFLRIMSADNFTALIPDAIEASSIQYELVLPEYVQAPVEKGQLIGEVRLVLAGEKVGVVGVVSAEQAEASRALLLLDRVIGLTRTYWFKFIVIFLAVLMILYIALMIVRNRNRRRYGRRRR</sequence>
<dbReference type="EC" id="3.4.16.4" evidence="4"/>
<proteinExistence type="inferred from homology"/>
<dbReference type="InterPro" id="IPR012907">
    <property type="entry name" value="Peptidase_S11_C"/>
</dbReference>
<dbReference type="GO" id="GO:0004180">
    <property type="term" value="F:carboxypeptidase activity"/>
    <property type="evidence" value="ECO:0007669"/>
    <property type="project" value="UniProtKB-KW"/>
</dbReference>
<dbReference type="InterPro" id="IPR018044">
    <property type="entry name" value="Peptidase_S11"/>
</dbReference>
<evidence type="ECO:0000256" key="2">
    <source>
        <dbReference type="ARBA" id="ARBA00004752"/>
    </source>
</evidence>
<dbReference type="Gene3D" id="3.40.710.10">
    <property type="entry name" value="DD-peptidase/beta-lactamase superfamily"/>
    <property type="match status" value="1"/>
</dbReference>
<feature type="chain" id="PRO_5046186626" description="serine-type D-Ala-D-Ala carboxypeptidase" evidence="15">
    <location>
        <begin position="25"/>
        <end position="443"/>
    </location>
</feature>
<feature type="signal peptide" evidence="15">
    <location>
        <begin position="1"/>
        <end position="24"/>
    </location>
</feature>
<evidence type="ECO:0000256" key="9">
    <source>
        <dbReference type="ARBA" id="ARBA00022960"/>
    </source>
</evidence>
<dbReference type="PANTHER" id="PTHR21581:SF6">
    <property type="entry name" value="TRAFFICKING PROTEIN PARTICLE COMPLEX SUBUNIT 12"/>
    <property type="match status" value="1"/>
</dbReference>
<dbReference type="PRINTS" id="PR00725">
    <property type="entry name" value="DADACBPTASE1"/>
</dbReference>
<protein>
    <recommendedName>
        <fullName evidence="4">serine-type D-Ala-D-Ala carboxypeptidase</fullName>
        <ecNumber evidence="4">3.4.16.4</ecNumber>
    </recommendedName>
</protein>
<keyword evidence="8" id="KW-0378">Hydrolase</keyword>
<dbReference type="EMBL" id="JACRTB010000011">
    <property type="protein sequence ID" value="MBC8576396.1"/>
    <property type="molecule type" value="Genomic_DNA"/>
</dbReference>
<evidence type="ECO:0000256" key="12">
    <source>
        <dbReference type="ARBA" id="ARBA00034000"/>
    </source>
</evidence>
<name>A0ABR7NJ17_9FIRM</name>
<evidence type="ECO:0000256" key="7">
    <source>
        <dbReference type="ARBA" id="ARBA00022729"/>
    </source>
</evidence>
<evidence type="ECO:0000256" key="4">
    <source>
        <dbReference type="ARBA" id="ARBA00012448"/>
    </source>
</evidence>
<evidence type="ECO:0000256" key="1">
    <source>
        <dbReference type="ARBA" id="ARBA00003217"/>
    </source>
</evidence>
<keyword evidence="9" id="KW-0133">Cell shape</keyword>
<dbReference type="InterPro" id="IPR012338">
    <property type="entry name" value="Beta-lactam/transpept-like"/>
</dbReference>
<keyword evidence="18" id="KW-1185">Reference proteome</keyword>
<dbReference type="PROSITE" id="PS51257">
    <property type="entry name" value="PROKAR_LIPOPROTEIN"/>
    <property type="match status" value="1"/>
</dbReference>
<reference evidence="17 18" key="1">
    <citation type="submission" date="2020-08" db="EMBL/GenBank/DDBJ databases">
        <title>Genome public.</title>
        <authorList>
            <person name="Liu C."/>
            <person name="Sun Q."/>
        </authorList>
    </citation>
    <scope>NUCLEOTIDE SEQUENCE [LARGE SCALE GENOMIC DNA]</scope>
    <source>
        <strain evidence="17 18">BX1</strain>
    </source>
</reference>
<evidence type="ECO:0000256" key="13">
    <source>
        <dbReference type="RuleBase" id="RU004016"/>
    </source>
</evidence>
<gene>
    <name evidence="17" type="ORF">H8717_08265</name>
</gene>
<evidence type="ECO:0000256" key="8">
    <source>
        <dbReference type="ARBA" id="ARBA00022801"/>
    </source>
</evidence>
<evidence type="ECO:0000256" key="3">
    <source>
        <dbReference type="ARBA" id="ARBA00007164"/>
    </source>
</evidence>
<feature type="transmembrane region" description="Helical" evidence="14">
    <location>
        <begin position="408"/>
        <end position="430"/>
    </location>
</feature>
<dbReference type="SMART" id="SM00936">
    <property type="entry name" value="PBP5_C"/>
    <property type="match status" value="1"/>
</dbReference>
<keyword evidence="11" id="KW-0961">Cell wall biogenesis/degradation</keyword>
<evidence type="ECO:0000313" key="17">
    <source>
        <dbReference type="EMBL" id="MBC8576396.1"/>
    </source>
</evidence>
<keyword evidence="5 17" id="KW-0121">Carboxypeptidase</keyword>
<feature type="domain" description="Peptidase S11 D-Ala-D-Ala carboxypeptidase A C-terminal" evidence="16">
    <location>
        <begin position="299"/>
        <end position="391"/>
    </location>
</feature>
<dbReference type="Gene3D" id="2.60.410.10">
    <property type="entry name" value="D-Ala-D-Ala carboxypeptidase, C-terminal domain"/>
    <property type="match status" value="1"/>
</dbReference>
<dbReference type="InterPro" id="IPR001967">
    <property type="entry name" value="Peptidase_S11_N"/>
</dbReference>
<dbReference type="Pfam" id="PF00768">
    <property type="entry name" value="Peptidase_S11"/>
    <property type="match status" value="1"/>
</dbReference>
<evidence type="ECO:0000256" key="11">
    <source>
        <dbReference type="ARBA" id="ARBA00023316"/>
    </source>
</evidence>
<comment type="pathway">
    <text evidence="2">Cell wall biogenesis; peptidoglycan biosynthesis.</text>
</comment>
<evidence type="ECO:0000256" key="6">
    <source>
        <dbReference type="ARBA" id="ARBA00022670"/>
    </source>
</evidence>